<feature type="compositionally biased region" description="Low complexity" evidence="1">
    <location>
        <begin position="538"/>
        <end position="552"/>
    </location>
</feature>
<evidence type="ECO:0000256" key="1">
    <source>
        <dbReference type="SAM" id="MobiDB-lite"/>
    </source>
</evidence>
<proteinExistence type="predicted"/>
<accession>A0A197JEC3</accession>
<dbReference type="Proteomes" id="UP000078512">
    <property type="component" value="Unassembled WGS sequence"/>
</dbReference>
<feature type="transmembrane region" description="Helical" evidence="2">
    <location>
        <begin position="375"/>
        <end position="396"/>
    </location>
</feature>
<keyword evidence="4" id="KW-1185">Reference proteome</keyword>
<feature type="compositionally biased region" description="Polar residues" evidence="1">
    <location>
        <begin position="623"/>
        <end position="636"/>
    </location>
</feature>
<evidence type="ECO:0000256" key="2">
    <source>
        <dbReference type="SAM" id="Phobius"/>
    </source>
</evidence>
<feature type="region of interest" description="Disordered" evidence="1">
    <location>
        <begin position="479"/>
        <end position="501"/>
    </location>
</feature>
<organism evidence="3 4">
    <name type="scientific">Linnemannia elongata AG-77</name>
    <dbReference type="NCBI Taxonomy" id="1314771"/>
    <lineage>
        <taxon>Eukaryota</taxon>
        <taxon>Fungi</taxon>
        <taxon>Fungi incertae sedis</taxon>
        <taxon>Mucoromycota</taxon>
        <taxon>Mortierellomycotina</taxon>
        <taxon>Mortierellomycetes</taxon>
        <taxon>Mortierellales</taxon>
        <taxon>Mortierellaceae</taxon>
        <taxon>Linnemannia</taxon>
    </lineage>
</organism>
<evidence type="ECO:0000313" key="4">
    <source>
        <dbReference type="Proteomes" id="UP000078512"/>
    </source>
</evidence>
<dbReference type="AlphaFoldDB" id="A0A197JEC3"/>
<dbReference type="EMBL" id="KV442117">
    <property type="protein sequence ID" value="OAQ23497.1"/>
    <property type="molecule type" value="Genomic_DNA"/>
</dbReference>
<reference evidence="3 4" key="1">
    <citation type="submission" date="2016-05" db="EMBL/GenBank/DDBJ databases">
        <title>Genome sequencing reveals origins of a unique bacterial endosymbiosis in the earliest lineages of terrestrial Fungi.</title>
        <authorList>
            <consortium name="DOE Joint Genome Institute"/>
            <person name="Uehling J."/>
            <person name="Gryganskyi A."/>
            <person name="Hameed K."/>
            <person name="Tschaplinski T."/>
            <person name="Misztal P."/>
            <person name="Wu S."/>
            <person name="Desiro A."/>
            <person name="Vande Pol N."/>
            <person name="Du Z.-Y."/>
            <person name="Zienkiewicz A."/>
            <person name="Zienkiewicz K."/>
            <person name="Morin E."/>
            <person name="Tisserant E."/>
            <person name="Splivallo R."/>
            <person name="Hainaut M."/>
            <person name="Henrissat B."/>
            <person name="Ohm R."/>
            <person name="Kuo A."/>
            <person name="Yan J."/>
            <person name="Lipzen A."/>
            <person name="Nolan M."/>
            <person name="Labutti K."/>
            <person name="Barry K."/>
            <person name="Goldstein A."/>
            <person name="Labbe J."/>
            <person name="Schadt C."/>
            <person name="Tuskan G."/>
            <person name="Grigoriev I."/>
            <person name="Martin F."/>
            <person name="Vilgalys R."/>
            <person name="Bonito G."/>
        </authorList>
    </citation>
    <scope>NUCLEOTIDE SEQUENCE [LARGE SCALE GENOMIC DNA]</scope>
    <source>
        <strain evidence="3 4">AG-77</strain>
    </source>
</reference>
<name>A0A197JEC3_9FUNG</name>
<keyword evidence="2" id="KW-1133">Transmembrane helix</keyword>
<protein>
    <submittedName>
        <fullName evidence="3">Uncharacterized protein</fullName>
    </submittedName>
</protein>
<feature type="region of interest" description="Disordered" evidence="1">
    <location>
        <begin position="588"/>
        <end position="661"/>
    </location>
</feature>
<feature type="compositionally biased region" description="Low complexity" evidence="1">
    <location>
        <begin position="651"/>
        <end position="661"/>
    </location>
</feature>
<gene>
    <name evidence="3" type="ORF">K457DRAFT_159335</name>
</gene>
<dbReference type="OrthoDB" id="2416413at2759"/>
<evidence type="ECO:0000313" key="3">
    <source>
        <dbReference type="EMBL" id="OAQ23497.1"/>
    </source>
</evidence>
<feature type="compositionally biased region" description="Low complexity" evidence="1">
    <location>
        <begin position="483"/>
        <end position="494"/>
    </location>
</feature>
<sequence>MGVISLQCVTINGARLVGMSYTHSLKDNDNMQDNYVALVESNDNPTSIDNMTWSLISAWPREMYYPQDYSPMVCHVDQQTGVFTMMSAFNLTDPNYIPDPSVPQRPSGGFQYDPQSSSWSNFSLSPDYLWGDVTDSFAVFEWPGTSTLVQANVGTTNTVALGVMSKDAKGAPQFVNALNWTLDPLTHGYPTRLVYGNNVLYQFGTLLANNRTGKLNTILTRIPLSGSLDSFKPPPNLQTFNASSMSDCAPGYLSTSFYKDILYVFCQGADGPIGPGPGIIMRFRDGPTFQDKALSPSNLTDIDRLSGAAIQPIGGNAAGTQDPFAFVVNAPGYWPVESISLGAVTYGDGAWVDYNINITAPYGDRYNNSPNHTPAIVGGSVAGGLLVIILILYFVLRKRWPALRRKLGAKIIEVMMKDDHLDGSDKDRMNKIEDPSSSVDLDGRDKILVTEDMEEHGIDVSIGYMREVGLGNHPRPTITTTMAGSDSGHDASSSQPTVASVSNNRTIGHSALLRSTPTTSPYGQDYELTAQQPRQPHSITTTSTANNSSSSIWTESIPPLPKAHQQQFSQHPTAPYIYTHSGLSLSQPAPAVTAGSPVPFRSTGSPPLPPSISSKEHEAWSQVHGTSDSAPPYSQTPEEHHHHYNLTHRPSSSSSSSASSSLIMHRPVAFPIPPVPSAPPAFTMPGHQSPEQQPMELMSAPVPRGPQAILQDSVASGSFPSLGFTAGVSRRTRRSL</sequence>
<keyword evidence="2" id="KW-0812">Transmembrane</keyword>
<feature type="region of interest" description="Disordered" evidence="1">
    <location>
        <begin position="529"/>
        <end position="553"/>
    </location>
</feature>
<keyword evidence="2" id="KW-0472">Membrane</keyword>